<accession>A0A6P7P0R7</accession>
<dbReference type="KEGG" id="bspl:114867364"/>
<dbReference type="CTD" id="26206"/>
<keyword evidence="2" id="KW-1185">Reference proteome</keyword>
<dbReference type="Proteomes" id="UP000515150">
    <property type="component" value="Chromosome 12"/>
</dbReference>
<evidence type="ECO:0000313" key="3">
    <source>
        <dbReference type="RefSeq" id="XP_029025816.1"/>
    </source>
</evidence>
<proteinExistence type="predicted"/>
<dbReference type="InParanoid" id="A0A6P7P0R7"/>
<sequence>MAEQTEDKVTKNATYNKTVDERHVAAPDNEKMSIEALKHGHRGILTMDQDSKMEAVTTVKEAYIHPKGPGVRLHGIRRELLEKHIAQMMSDKIHAEQNPPTPKTEFCSVTQKDYCAGGFVPVIPKTTQVHDYQTDQTVTFWHENYQRIQGVTAIQTLKAPFRRSARFSKPHSERLDETEFLPDT</sequence>
<dbReference type="OrthoDB" id="2120499at2759"/>
<dbReference type="GO" id="GO:0008017">
    <property type="term" value="F:microtubule binding"/>
    <property type="evidence" value="ECO:0007669"/>
    <property type="project" value="InterPro"/>
</dbReference>
<evidence type="ECO:0000313" key="2">
    <source>
        <dbReference type="Proteomes" id="UP000515150"/>
    </source>
</evidence>
<dbReference type="RefSeq" id="XP_029025816.1">
    <property type="nucleotide sequence ID" value="XM_029169983.3"/>
</dbReference>
<dbReference type="InterPro" id="IPR026124">
    <property type="entry name" value="Sperm-assoc_Ag8"/>
</dbReference>
<dbReference type="FunCoup" id="A0A6P7P0R7">
    <property type="interactions" value="1"/>
</dbReference>
<dbReference type="GeneID" id="114867364"/>
<protein>
    <submittedName>
        <fullName evidence="3">Sperm associated antigen 8 isoform X1</fullName>
    </submittedName>
</protein>
<dbReference type="PANTHER" id="PTHR15510">
    <property type="entry name" value="SPERM-ASSOCIATED ANTIGEN 8"/>
    <property type="match status" value="1"/>
</dbReference>
<organism evidence="2 3">
    <name type="scientific">Betta splendens</name>
    <name type="common">Siamese fighting fish</name>
    <dbReference type="NCBI Taxonomy" id="158456"/>
    <lineage>
        <taxon>Eukaryota</taxon>
        <taxon>Metazoa</taxon>
        <taxon>Chordata</taxon>
        <taxon>Craniata</taxon>
        <taxon>Vertebrata</taxon>
        <taxon>Euteleostomi</taxon>
        <taxon>Actinopterygii</taxon>
        <taxon>Neopterygii</taxon>
        <taxon>Teleostei</taxon>
        <taxon>Neoteleostei</taxon>
        <taxon>Acanthomorphata</taxon>
        <taxon>Anabantaria</taxon>
        <taxon>Anabantiformes</taxon>
        <taxon>Anabantoidei</taxon>
        <taxon>Osphronemidae</taxon>
        <taxon>Betta</taxon>
    </lineage>
</organism>
<dbReference type="AlphaFoldDB" id="A0A6P7P0R7"/>
<evidence type="ECO:0000256" key="1">
    <source>
        <dbReference type="SAM" id="MobiDB-lite"/>
    </source>
</evidence>
<dbReference type="Pfam" id="PF22584">
    <property type="entry name" value="CFAP143"/>
    <property type="match status" value="1"/>
</dbReference>
<dbReference type="GO" id="GO:0005737">
    <property type="term" value="C:cytoplasm"/>
    <property type="evidence" value="ECO:0007669"/>
    <property type="project" value="TreeGrafter"/>
</dbReference>
<dbReference type="PANTHER" id="PTHR15510:SF5">
    <property type="entry name" value="SPERM-ASSOCIATED ANTIGEN 8"/>
    <property type="match status" value="1"/>
</dbReference>
<gene>
    <name evidence="3" type="primary">spag8</name>
</gene>
<reference evidence="3" key="1">
    <citation type="submission" date="2025-08" db="UniProtKB">
        <authorList>
            <consortium name="RefSeq"/>
        </authorList>
    </citation>
    <scope>IDENTIFICATION</scope>
</reference>
<feature type="region of interest" description="Disordered" evidence="1">
    <location>
        <begin position="165"/>
        <end position="184"/>
    </location>
</feature>
<name>A0A6P7P0R7_BETSP</name>
<dbReference type="GO" id="GO:0045944">
    <property type="term" value="P:positive regulation of transcription by RNA polymerase II"/>
    <property type="evidence" value="ECO:0007669"/>
    <property type="project" value="TreeGrafter"/>
</dbReference>
<dbReference type="GO" id="GO:0005634">
    <property type="term" value="C:nucleus"/>
    <property type="evidence" value="ECO:0007669"/>
    <property type="project" value="TreeGrafter"/>
</dbReference>